<protein>
    <submittedName>
        <fullName evidence="2">Uncharacterized protein</fullName>
    </submittedName>
</protein>
<feature type="region of interest" description="Disordered" evidence="1">
    <location>
        <begin position="1"/>
        <end position="82"/>
    </location>
</feature>
<keyword evidence="3" id="KW-1185">Reference proteome</keyword>
<reference evidence="2" key="1">
    <citation type="submission" date="2021-06" db="EMBL/GenBank/DDBJ databases">
        <title>Parelaphostrongylus tenuis whole genome reference sequence.</title>
        <authorList>
            <person name="Garwood T.J."/>
            <person name="Larsen P.A."/>
            <person name="Fountain-Jones N.M."/>
            <person name="Garbe J.R."/>
            <person name="Macchietto M.G."/>
            <person name="Kania S.A."/>
            <person name="Gerhold R.W."/>
            <person name="Richards J.E."/>
            <person name="Wolf T.M."/>
        </authorList>
    </citation>
    <scope>NUCLEOTIDE SEQUENCE</scope>
    <source>
        <strain evidence="2">MNPRO001-30</strain>
        <tissue evidence="2">Meninges</tissue>
    </source>
</reference>
<evidence type="ECO:0000313" key="2">
    <source>
        <dbReference type="EMBL" id="KAJ1364078.1"/>
    </source>
</evidence>
<sequence>MKSTDDLEPISTSSSTNQGGKFSSSGEISIDKEEKSSKSSNLDEDISSGSTFASERSSSSSKETILRKSSAASLSPEKPKFSGELEYGSIHQRSMEYKAGGASAPLSPTSLYLKELRERILQERLQKI</sequence>
<evidence type="ECO:0000256" key="1">
    <source>
        <dbReference type="SAM" id="MobiDB-lite"/>
    </source>
</evidence>
<dbReference type="EMBL" id="JAHQIW010004869">
    <property type="protein sequence ID" value="KAJ1364078.1"/>
    <property type="molecule type" value="Genomic_DNA"/>
</dbReference>
<accession>A0AAD5QTD4</accession>
<gene>
    <name evidence="2" type="ORF">KIN20_024085</name>
</gene>
<feature type="compositionally biased region" description="Low complexity" evidence="1">
    <location>
        <begin position="47"/>
        <end position="70"/>
    </location>
</feature>
<proteinExistence type="predicted"/>
<organism evidence="2 3">
    <name type="scientific">Parelaphostrongylus tenuis</name>
    <name type="common">Meningeal worm</name>
    <dbReference type="NCBI Taxonomy" id="148309"/>
    <lineage>
        <taxon>Eukaryota</taxon>
        <taxon>Metazoa</taxon>
        <taxon>Ecdysozoa</taxon>
        <taxon>Nematoda</taxon>
        <taxon>Chromadorea</taxon>
        <taxon>Rhabditida</taxon>
        <taxon>Rhabditina</taxon>
        <taxon>Rhabditomorpha</taxon>
        <taxon>Strongyloidea</taxon>
        <taxon>Metastrongylidae</taxon>
        <taxon>Parelaphostrongylus</taxon>
    </lineage>
</organism>
<dbReference type="Proteomes" id="UP001196413">
    <property type="component" value="Unassembled WGS sequence"/>
</dbReference>
<name>A0AAD5QTD4_PARTN</name>
<dbReference type="AlphaFoldDB" id="A0AAD5QTD4"/>
<comment type="caution">
    <text evidence="2">The sequence shown here is derived from an EMBL/GenBank/DDBJ whole genome shotgun (WGS) entry which is preliminary data.</text>
</comment>
<feature type="compositionally biased region" description="Polar residues" evidence="1">
    <location>
        <begin position="10"/>
        <end position="22"/>
    </location>
</feature>
<evidence type="ECO:0000313" key="3">
    <source>
        <dbReference type="Proteomes" id="UP001196413"/>
    </source>
</evidence>